<accession>A7T5A3</accession>
<evidence type="ECO:0000259" key="3">
    <source>
        <dbReference type="Pfam" id="PF00725"/>
    </source>
</evidence>
<dbReference type="EMBL" id="DS471095">
    <property type="protein sequence ID" value="EDO28860.1"/>
    <property type="molecule type" value="Genomic_DNA"/>
</dbReference>
<feature type="domain" description="3-hydroxyacyl-CoA dehydrogenase C-terminal" evidence="3">
    <location>
        <begin position="188"/>
        <end position="283"/>
    </location>
</feature>
<name>A7T5A3_NEMVE</name>
<evidence type="ECO:0000256" key="2">
    <source>
        <dbReference type="ARBA" id="ARBA00023002"/>
    </source>
</evidence>
<dbReference type="InParanoid" id="A7T5A3"/>
<dbReference type="SUPFAM" id="SSF51735">
    <property type="entry name" value="NAD(P)-binding Rossmann-fold domains"/>
    <property type="match status" value="1"/>
</dbReference>
<feature type="domain" description="3-hydroxyacyl-CoA dehydrogenase NAD binding" evidence="4">
    <location>
        <begin position="7"/>
        <end position="185"/>
    </location>
</feature>
<dbReference type="Pfam" id="PF02737">
    <property type="entry name" value="3HCDH_N"/>
    <property type="match status" value="1"/>
</dbReference>
<keyword evidence="6" id="KW-1185">Reference proteome</keyword>
<dbReference type="STRING" id="45351.A7T5A3"/>
<dbReference type="Gene3D" id="3.40.50.720">
    <property type="entry name" value="NAD(P)-binding Rossmann-like Domain"/>
    <property type="match status" value="1"/>
</dbReference>
<gene>
    <name evidence="5" type="ORF">NEMVEDRAFT_v1g195800</name>
</gene>
<dbReference type="PANTHER" id="PTHR43612">
    <property type="entry name" value="TRIFUNCTIONAL ENZYME SUBUNIT ALPHA"/>
    <property type="match status" value="1"/>
</dbReference>
<organism evidence="5 6">
    <name type="scientific">Nematostella vectensis</name>
    <name type="common">Starlet sea anemone</name>
    <dbReference type="NCBI Taxonomy" id="45351"/>
    <lineage>
        <taxon>Eukaryota</taxon>
        <taxon>Metazoa</taxon>
        <taxon>Cnidaria</taxon>
        <taxon>Anthozoa</taxon>
        <taxon>Hexacorallia</taxon>
        <taxon>Actiniaria</taxon>
        <taxon>Edwardsiidae</taxon>
        <taxon>Nematostella</taxon>
    </lineage>
</organism>
<dbReference type="FunFam" id="3.40.50.720:FF:000009">
    <property type="entry name" value="Fatty oxidation complex, alpha subunit"/>
    <property type="match status" value="1"/>
</dbReference>
<dbReference type="Pfam" id="PF00725">
    <property type="entry name" value="3HCDH"/>
    <property type="match status" value="1"/>
</dbReference>
<keyword evidence="2" id="KW-0560">Oxidoreductase</keyword>
<dbReference type="GO" id="GO:0004300">
    <property type="term" value="F:enoyl-CoA hydratase activity"/>
    <property type="evidence" value="ECO:0000318"/>
    <property type="project" value="GO_Central"/>
</dbReference>
<dbReference type="PhylomeDB" id="A7T5A3"/>
<dbReference type="GO" id="GO:0070403">
    <property type="term" value="F:NAD+ binding"/>
    <property type="evidence" value="ECO:0007669"/>
    <property type="project" value="InterPro"/>
</dbReference>
<dbReference type="SUPFAM" id="SSF48179">
    <property type="entry name" value="6-phosphogluconate dehydrogenase C-terminal domain-like"/>
    <property type="match status" value="2"/>
</dbReference>
<reference evidence="5 6" key="1">
    <citation type="journal article" date="2007" name="Science">
        <title>Sea anemone genome reveals ancestral eumetazoan gene repertoire and genomic organization.</title>
        <authorList>
            <person name="Putnam N.H."/>
            <person name="Srivastava M."/>
            <person name="Hellsten U."/>
            <person name="Dirks B."/>
            <person name="Chapman J."/>
            <person name="Salamov A."/>
            <person name="Terry A."/>
            <person name="Shapiro H."/>
            <person name="Lindquist E."/>
            <person name="Kapitonov V.V."/>
            <person name="Jurka J."/>
            <person name="Genikhovich G."/>
            <person name="Grigoriev I.V."/>
            <person name="Lucas S.M."/>
            <person name="Steele R.E."/>
            <person name="Finnerty J.R."/>
            <person name="Technau U."/>
            <person name="Martindale M.Q."/>
            <person name="Rokhsar D.S."/>
        </authorList>
    </citation>
    <scope>NUCLEOTIDE SEQUENCE [LARGE SCALE GENOMIC DNA]</scope>
    <source>
        <strain evidence="6">CH2 X CH6</strain>
    </source>
</reference>
<dbReference type="InterPro" id="IPR036291">
    <property type="entry name" value="NAD(P)-bd_dom_sf"/>
</dbReference>
<dbReference type="AlphaFoldDB" id="A7T5A3"/>
<evidence type="ECO:0000313" key="5">
    <source>
        <dbReference type="EMBL" id="EDO28860.1"/>
    </source>
</evidence>
<comment type="pathway">
    <text evidence="1">Lipid metabolism; fatty acid beta-oxidation.</text>
</comment>
<dbReference type="InterPro" id="IPR006176">
    <property type="entry name" value="3-OHacyl-CoA_DH_NAD-bd"/>
</dbReference>
<dbReference type="PANTHER" id="PTHR43612:SF3">
    <property type="entry name" value="TRIFUNCTIONAL ENZYME SUBUNIT ALPHA, MITOCHONDRIAL"/>
    <property type="match status" value="1"/>
</dbReference>
<dbReference type="Proteomes" id="UP000001593">
    <property type="component" value="Unassembled WGS sequence"/>
</dbReference>
<dbReference type="HOGENOM" id="CLU_009834_2_0_1"/>
<evidence type="ECO:0000256" key="1">
    <source>
        <dbReference type="ARBA" id="ARBA00005005"/>
    </source>
</evidence>
<protein>
    <recommendedName>
        <fullName evidence="7">Enoyl-CoA hydratase</fullName>
    </recommendedName>
</protein>
<dbReference type="InterPro" id="IPR008927">
    <property type="entry name" value="6-PGluconate_DH-like_C_sf"/>
</dbReference>
<dbReference type="eggNOG" id="KOG1683">
    <property type="taxonomic scope" value="Eukaryota"/>
</dbReference>
<dbReference type="FunFam" id="1.10.1040.50:FF:000002">
    <property type="entry name" value="Trifunctional enzyme subunit alpha, mitochondrial"/>
    <property type="match status" value="1"/>
</dbReference>
<sequence length="406" mass="43887">MDQHKSSVAVLGAGLMGAGVVQVSLQKFPHVIMKDNVIEGLARGTQQIYKGLNSKVKRRTISSFERDRILSSLDGQIDYKGFEKADMVIEAVFEDLGIKHKVIKEVEQYIPEHCVFASNTSSLPITQIAEASKRPEKVIGMHYFSPVDKMPLLEIITTEKTSKDTCAAAVSVGLKQGKTVITVKDGPGFYTTRILAPALAEAVALLQEGVGPKQLDSLSKQFGFPVGSVTLADEVGLDVACHVAEDLEKALGARLGGADINVLKSLVAGGNLGRKSGKGFFVYGKGKRTVSEEAMQILKEHSVAKKGSHSNEEIQMRLAGRFINEAVMCLQEGILANPVDGDIGAVFGLVFPPFHGGPFRFLDSYGAGKFVSRMQELQSSIGEVQFAPCQMLLDYAKDPSKKFHKS</sequence>
<proteinExistence type="predicted"/>
<evidence type="ECO:0000313" key="6">
    <source>
        <dbReference type="Proteomes" id="UP000001593"/>
    </source>
</evidence>
<dbReference type="InterPro" id="IPR050136">
    <property type="entry name" value="FA_oxidation_alpha_subunit"/>
</dbReference>
<dbReference type="InterPro" id="IPR006108">
    <property type="entry name" value="3HC_DH_C"/>
</dbReference>
<dbReference type="GO" id="GO:0016507">
    <property type="term" value="C:mitochondrial fatty acid beta-oxidation multienzyme complex"/>
    <property type="evidence" value="ECO:0000318"/>
    <property type="project" value="GO_Central"/>
</dbReference>
<dbReference type="Gene3D" id="1.10.1040.50">
    <property type="match status" value="1"/>
</dbReference>
<evidence type="ECO:0008006" key="7">
    <source>
        <dbReference type="Google" id="ProtNLM"/>
    </source>
</evidence>
<dbReference type="GO" id="GO:0006635">
    <property type="term" value="P:fatty acid beta-oxidation"/>
    <property type="evidence" value="ECO:0000318"/>
    <property type="project" value="GO_Central"/>
</dbReference>
<evidence type="ECO:0000259" key="4">
    <source>
        <dbReference type="Pfam" id="PF02737"/>
    </source>
</evidence>
<dbReference type="OMA" id="SHYACAR"/>
<dbReference type="GO" id="GO:0016509">
    <property type="term" value="F:long-chain (3S)-3-hydroxyacyl-CoA dehydrogenase (NAD+) activity"/>
    <property type="evidence" value="ECO:0000318"/>
    <property type="project" value="GO_Central"/>
</dbReference>